<evidence type="ECO:0000313" key="1">
    <source>
        <dbReference type="EMBL" id="OMJ21586.1"/>
    </source>
</evidence>
<sequence length="70" mass="7804">MAIAGSVSAITVLKDFNEERTIFVENRSLIVYSSYILLDKFAISRLINLVKPLKVACPFQKILMACRAGL</sequence>
<evidence type="ECO:0000313" key="2">
    <source>
        <dbReference type="Proteomes" id="UP000187283"/>
    </source>
</evidence>
<dbReference type="Proteomes" id="UP000187283">
    <property type="component" value="Unassembled WGS sequence"/>
</dbReference>
<organism evidence="1 2">
    <name type="scientific">Smittium culicis</name>
    <dbReference type="NCBI Taxonomy" id="133412"/>
    <lineage>
        <taxon>Eukaryota</taxon>
        <taxon>Fungi</taxon>
        <taxon>Fungi incertae sedis</taxon>
        <taxon>Zoopagomycota</taxon>
        <taxon>Kickxellomycotina</taxon>
        <taxon>Harpellomycetes</taxon>
        <taxon>Harpellales</taxon>
        <taxon>Legeriomycetaceae</taxon>
        <taxon>Smittium</taxon>
    </lineage>
</organism>
<dbReference type="AlphaFoldDB" id="A0A1R1Y4B4"/>
<gene>
    <name evidence="1" type="ORF">AYI70_g3399</name>
</gene>
<proteinExistence type="predicted"/>
<keyword evidence="2" id="KW-1185">Reference proteome</keyword>
<comment type="caution">
    <text evidence="1">The sequence shown here is derived from an EMBL/GenBank/DDBJ whole genome shotgun (WGS) entry which is preliminary data.</text>
</comment>
<accession>A0A1R1Y4B4</accession>
<reference evidence="1 2" key="1">
    <citation type="submission" date="2017-01" db="EMBL/GenBank/DDBJ databases">
        <authorList>
            <person name="Mah S.A."/>
            <person name="Swanson W.J."/>
            <person name="Moy G.W."/>
            <person name="Vacquier V.D."/>
        </authorList>
    </citation>
    <scope>NUCLEOTIDE SEQUENCE [LARGE SCALE GENOMIC DNA]</scope>
    <source>
        <strain evidence="1 2">GSMNP</strain>
    </source>
</reference>
<protein>
    <submittedName>
        <fullName evidence="1">Uncharacterized protein</fullName>
    </submittedName>
</protein>
<dbReference type="EMBL" id="LSSN01000960">
    <property type="protein sequence ID" value="OMJ21586.1"/>
    <property type="molecule type" value="Genomic_DNA"/>
</dbReference>
<name>A0A1R1Y4B4_9FUNG</name>